<evidence type="ECO:0000259" key="5">
    <source>
        <dbReference type="PROSITE" id="PS51656"/>
    </source>
</evidence>
<evidence type="ECO:0000313" key="6">
    <source>
        <dbReference type="EMBL" id="GAG46993.1"/>
    </source>
</evidence>
<dbReference type="GO" id="GO:0046872">
    <property type="term" value="F:metal ion binding"/>
    <property type="evidence" value="ECO:0007669"/>
    <property type="project" value="UniProtKB-KW"/>
</dbReference>
<comment type="caution">
    <text evidence="6">The sequence shown here is derived from an EMBL/GenBank/DDBJ whole genome shotgun (WGS) entry which is preliminary data.</text>
</comment>
<dbReference type="PROSITE" id="PS51656">
    <property type="entry name" value="4FE4S"/>
    <property type="match status" value="1"/>
</dbReference>
<keyword evidence="4" id="KW-0411">Iron-sulfur</keyword>
<keyword evidence="1" id="KW-0004">4Fe-4S</keyword>
<reference evidence="6" key="1">
    <citation type="journal article" date="2014" name="Front. Microbiol.">
        <title>High frequency of phylogenetically diverse reductive dehalogenase-homologous genes in deep subseafloor sedimentary metagenomes.</title>
        <authorList>
            <person name="Kawai M."/>
            <person name="Futagami T."/>
            <person name="Toyoda A."/>
            <person name="Takaki Y."/>
            <person name="Nishi S."/>
            <person name="Hori S."/>
            <person name="Arai W."/>
            <person name="Tsubouchi T."/>
            <person name="Morono Y."/>
            <person name="Uchiyama I."/>
            <person name="Ito T."/>
            <person name="Fujiyama A."/>
            <person name="Inagaki F."/>
            <person name="Takami H."/>
        </authorList>
    </citation>
    <scope>NUCLEOTIDE SEQUENCE</scope>
    <source>
        <strain evidence="6">Expedition CK06-06</strain>
    </source>
</reference>
<dbReference type="Pfam" id="PF04060">
    <property type="entry name" value="FeS"/>
    <property type="match status" value="1"/>
</dbReference>
<accession>X0YE88</accession>
<dbReference type="EMBL" id="BARS01050283">
    <property type="protein sequence ID" value="GAG46993.1"/>
    <property type="molecule type" value="Genomic_DNA"/>
</dbReference>
<name>X0YE88_9ZZZZ</name>
<feature type="non-terminal residue" evidence="6">
    <location>
        <position position="1"/>
    </location>
</feature>
<evidence type="ECO:0000256" key="1">
    <source>
        <dbReference type="ARBA" id="ARBA00022485"/>
    </source>
</evidence>
<proteinExistence type="predicted"/>
<protein>
    <recommendedName>
        <fullName evidence="5">4Fe-4S domain-containing protein</fullName>
    </recommendedName>
</protein>
<evidence type="ECO:0000256" key="4">
    <source>
        <dbReference type="ARBA" id="ARBA00023014"/>
    </source>
</evidence>
<dbReference type="GO" id="GO:0051539">
    <property type="term" value="F:4 iron, 4 sulfur cluster binding"/>
    <property type="evidence" value="ECO:0007669"/>
    <property type="project" value="UniProtKB-KW"/>
</dbReference>
<keyword evidence="2" id="KW-0479">Metal-binding</keyword>
<organism evidence="6">
    <name type="scientific">marine sediment metagenome</name>
    <dbReference type="NCBI Taxonomy" id="412755"/>
    <lineage>
        <taxon>unclassified sequences</taxon>
        <taxon>metagenomes</taxon>
        <taxon>ecological metagenomes</taxon>
    </lineage>
</organism>
<evidence type="ECO:0000256" key="2">
    <source>
        <dbReference type="ARBA" id="ARBA00022723"/>
    </source>
</evidence>
<sequence length="79" mass="8631">PNLDCGSCGFETCYELAREIVKGTRGVEDCVSLQPTTEVRIDGKLMPMNPFISGIVRNTILGMLSPLKGFKRGKVEISL</sequence>
<keyword evidence="3" id="KW-0408">Iron</keyword>
<dbReference type="Gene3D" id="1.10.15.40">
    <property type="entry name" value="Electron transport complex subunit B, putative Fe-S cluster"/>
    <property type="match status" value="1"/>
</dbReference>
<feature type="domain" description="4Fe-4S" evidence="5">
    <location>
        <begin position="1"/>
        <end position="47"/>
    </location>
</feature>
<dbReference type="InterPro" id="IPR007202">
    <property type="entry name" value="4Fe-4S_dom"/>
</dbReference>
<gene>
    <name evidence="6" type="ORF">S01H1_75094</name>
</gene>
<evidence type="ECO:0000256" key="3">
    <source>
        <dbReference type="ARBA" id="ARBA00023004"/>
    </source>
</evidence>
<dbReference type="AlphaFoldDB" id="X0YE88"/>